<dbReference type="OrthoDB" id="1453327at2"/>
<dbReference type="Proteomes" id="UP000429785">
    <property type="component" value="Unassembled WGS sequence"/>
</dbReference>
<comment type="caution">
    <text evidence="1">The sequence shown here is derived from an EMBL/GenBank/DDBJ whole genome shotgun (WGS) entry which is preliminary data.</text>
</comment>
<accession>A0A6I1DTP0</accession>
<proteinExistence type="predicted"/>
<evidence type="ECO:0000313" key="1">
    <source>
        <dbReference type="EMBL" id="KAB7528110.1"/>
    </source>
</evidence>
<name>A0A6I1DTP0_9FLAO</name>
<dbReference type="AlphaFoldDB" id="A0A6I1DTP0"/>
<gene>
    <name evidence="1" type="ORF">F8C76_09525</name>
</gene>
<dbReference type="EMBL" id="WELG01000002">
    <property type="protein sequence ID" value="KAB7528110.1"/>
    <property type="molecule type" value="Genomic_DNA"/>
</dbReference>
<reference evidence="1 2" key="1">
    <citation type="submission" date="2019-10" db="EMBL/GenBank/DDBJ databases">
        <title>Muricauda olearia CL-SS4 JCM15563 genome.</title>
        <authorList>
            <person name="Liu L."/>
        </authorList>
    </citation>
    <scope>NUCLEOTIDE SEQUENCE [LARGE SCALE GENOMIC DNA]</scope>
    <source>
        <strain evidence="1 2">CL-SS4</strain>
    </source>
</reference>
<sequence>MIDGNKISRFILELIKKTKKNEVEWDEADFSPTIPDGNERLVDLAYSSNINDKNFRIYKYNIKHYRDEYEWDWSERIRLELTDNYGNTIYEFPYEYSLYDLYNAVRESTSGINDFIDDFLKS</sequence>
<protein>
    <submittedName>
        <fullName evidence="1">Uncharacterized protein</fullName>
    </submittedName>
</protein>
<organism evidence="1 2">
    <name type="scientific">Flagellimonas olearia</name>
    <dbReference type="NCBI Taxonomy" id="552546"/>
    <lineage>
        <taxon>Bacteria</taxon>
        <taxon>Pseudomonadati</taxon>
        <taxon>Bacteroidota</taxon>
        <taxon>Flavobacteriia</taxon>
        <taxon>Flavobacteriales</taxon>
        <taxon>Flavobacteriaceae</taxon>
        <taxon>Flagellimonas</taxon>
    </lineage>
</organism>
<dbReference type="RefSeq" id="WP_152131537.1">
    <property type="nucleotide sequence ID" value="NZ_WELG01000002.1"/>
</dbReference>
<evidence type="ECO:0000313" key="2">
    <source>
        <dbReference type="Proteomes" id="UP000429785"/>
    </source>
</evidence>